<feature type="transmembrane region" description="Helical" evidence="12">
    <location>
        <begin position="76"/>
        <end position="97"/>
    </location>
</feature>
<evidence type="ECO:0000256" key="4">
    <source>
        <dbReference type="ARBA" id="ARBA00022475"/>
    </source>
</evidence>
<keyword evidence="5 12" id="KW-0812">Transmembrane</keyword>
<comment type="subcellular location">
    <subcellularLocation>
        <location evidence="1">Cell membrane</location>
        <topology evidence="1">Multi-pass membrane protein</topology>
    </subcellularLocation>
</comment>
<evidence type="ECO:0000313" key="13">
    <source>
        <dbReference type="EMBL" id="MEY1661323.1"/>
    </source>
</evidence>
<accession>A0ABV4AFR6</accession>
<comment type="similarity">
    <text evidence="2 11">Belongs to the sodium:solute symporter (SSF) (TC 2.A.21) family.</text>
</comment>
<dbReference type="Proteomes" id="UP001562065">
    <property type="component" value="Unassembled WGS sequence"/>
</dbReference>
<evidence type="ECO:0000256" key="5">
    <source>
        <dbReference type="ARBA" id="ARBA00022692"/>
    </source>
</evidence>
<feature type="transmembrane region" description="Helical" evidence="12">
    <location>
        <begin position="183"/>
        <end position="201"/>
    </location>
</feature>
<evidence type="ECO:0000313" key="14">
    <source>
        <dbReference type="Proteomes" id="UP001562065"/>
    </source>
</evidence>
<dbReference type="InterPro" id="IPR051163">
    <property type="entry name" value="Sodium:Solute_Symporter_SSF"/>
</dbReference>
<evidence type="ECO:0000256" key="1">
    <source>
        <dbReference type="ARBA" id="ARBA00004651"/>
    </source>
</evidence>
<keyword evidence="7" id="KW-0915">Sodium</keyword>
<feature type="transmembrane region" description="Helical" evidence="12">
    <location>
        <begin position="117"/>
        <end position="144"/>
    </location>
</feature>
<evidence type="ECO:0000256" key="11">
    <source>
        <dbReference type="RuleBase" id="RU362091"/>
    </source>
</evidence>
<proteinExistence type="inferred from homology"/>
<evidence type="ECO:0000256" key="6">
    <source>
        <dbReference type="ARBA" id="ARBA00022989"/>
    </source>
</evidence>
<reference evidence="13 14" key="1">
    <citation type="submission" date="2024-07" db="EMBL/GenBank/DDBJ databases">
        <authorList>
            <person name="Ren Q."/>
        </authorList>
    </citation>
    <scope>NUCLEOTIDE SEQUENCE [LARGE SCALE GENOMIC DNA]</scope>
    <source>
        <strain evidence="13 14">REN37</strain>
    </source>
</reference>
<keyword evidence="4" id="KW-1003">Cell membrane</keyword>
<feature type="transmembrane region" description="Helical" evidence="12">
    <location>
        <begin position="418"/>
        <end position="437"/>
    </location>
</feature>
<dbReference type="PROSITE" id="PS50283">
    <property type="entry name" value="NA_SOLUT_SYMP_3"/>
    <property type="match status" value="1"/>
</dbReference>
<keyword evidence="10" id="KW-0739">Sodium transport</keyword>
<dbReference type="PANTHER" id="PTHR42985">
    <property type="entry name" value="SODIUM-COUPLED MONOCARBOXYLATE TRANSPORTER"/>
    <property type="match status" value="1"/>
</dbReference>
<dbReference type="NCBIfam" id="TIGR00813">
    <property type="entry name" value="sss"/>
    <property type="match status" value="1"/>
</dbReference>
<name>A0ABV4AFR6_9GAMM</name>
<feature type="transmembrane region" description="Helical" evidence="12">
    <location>
        <begin position="45"/>
        <end position="64"/>
    </location>
</feature>
<feature type="transmembrane region" description="Helical" evidence="12">
    <location>
        <begin position="444"/>
        <end position="463"/>
    </location>
</feature>
<evidence type="ECO:0000256" key="10">
    <source>
        <dbReference type="ARBA" id="ARBA00023201"/>
    </source>
</evidence>
<keyword evidence="9 12" id="KW-0472">Membrane</keyword>
<keyword evidence="6 12" id="KW-1133">Transmembrane helix</keyword>
<dbReference type="InterPro" id="IPR001734">
    <property type="entry name" value="Na/solute_symporter"/>
</dbReference>
<organism evidence="13 14">
    <name type="scientific">Isoalcanivorax beigongshangi</name>
    <dbReference type="NCBI Taxonomy" id="3238810"/>
    <lineage>
        <taxon>Bacteria</taxon>
        <taxon>Pseudomonadati</taxon>
        <taxon>Pseudomonadota</taxon>
        <taxon>Gammaproteobacteria</taxon>
        <taxon>Oceanospirillales</taxon>
        <taxon>Alcanivoracaceae</taxon>
        <taxon>Isoalcanivorax</taxon>
    </lineage>
</organism>
<dbReference type="RefSeq" id="WP_369454581.1">
    <property type="nucleotide sequence ID" value="NZ_JBGCUO010000001.1"/>
</dbReference>
<feature type="transmembrane region" description="Helical" evidence="12">
    <location>
        <begin position="5"/>
        <end position="25"/>
    </location>
</feature>
<keyword evidence="8" id="KW-0406">Ion transport</keyword>
<evidence type="ECO:0000256" key="9">
    <source>
        <dbReference type="ARBA" id="ARBA00023136"/>
    </source>
</evidence>
<dbReference type="EMBL" id="JBGCUO010000001">
    <property type="protein sequence ID" value="MEY1661323.1"/>
    <property type="molecule type" value="Genomic_DNA"/>
</dbReference>
<feature type="transmembrane region" description="Helical" evidence="12">
    <location>
        <begin position="156"/>
        <end position="177"/>
    </location>
</feature>
<comment type="caution">
    <text evidence="13">The sequence shown here is derived from an EMBL/GenBank/DDBJ whole genome shotgun (WGS) entry which is preliminary data.</text>
</comment>
<dbReference type="Pfam" id="PF00474">
    <property type="entry name" value="SSF"/>
    <property type="match status" value="1"/>
</dbReference>
<evidence type="ECO:0000256" key="7">
    <source>
        <dbReference type="ARBA" id="ARBA00023053"/>
    </source>
</evidence>
<sequence length="525" mass="57310">MQLSVLDWLVLGGYLLLVFGLGLWFSRGNGTTERYFLGGRGFPGWALGLSLVGTSISSVTFLAYPADAFKSNWMRFLPTLMLPLAVWWAARYVLPYFRASGATTAYEFLEQRFGTSVRVYAAAVFVIAQWVRLATVLWLLALLLQQIIGLPPTTAIICAGLFVGIYTVAGGIEAVVWTDVIQTLTLMLGGVVCLVVVLQWLPGGIMQVFELAWPAHKLSVGDWQQGNPQPVRWDLSLTTKTGTMLLLVGLTNWLTEYTSNQNTVQRFCAARSDQAAHRALWVCVATSLPLWAFYMFLGTALWALFQVMPQPIPDAILAGEIKAEALIPWFINTYLPSGLVGLVLAAALAAAMSSQDSGINAISTVAVTDLYKRLVRPHASDRHYLKAAWLMSSVSTLMMIGGALLLERATTDTLQDVIYLLTSLLGGGLLGLYVLGIRSQRGGAAAAWCGIGATLLFTAWMLAGRQGWLPGHWQLPFDLYYVGLLGNLLLFTLSYALATLAARRRNTASRTNQPAHQHSNQGSIK</sequence>
<dbReference type="InterPro" id="IPR038377">
    <property type="entry name" value="Na/Glc_symporter_sf"/>
</dbReference>
<dbReference type="Gene3D" id="1.20.1730.10">
    <property type="entry name" value="Sodium/glucose cotransporter"/>
    <property type="match status" value="1"/>
</dbReference>
<feature type="transmembrane region" description="Helical" evidence="12">
    <location>
        <begin position="279"/>
        <end position="305"/>
    </location>
</feature>
<evidence type="ECO:0000256" key="2">
    <source>
        <dbReference type="ARBA" id="ARBA00006434"/>
    </source>
</evidence>
<evidence type="ECO:0000256" key="12">
    <source>
        <dbReference type="SAM" id="Phobius"/>
    </source>
</evidence>
<evidence type="ECO:0000256" key="3">
    <source>
        <dbReference type="ARBA" id="ARBA00022448"/>
    </source>
</evidence>
<feature type="transmembrane region" description="Helical" evidence="12">
    <location>
        <begin position="387"/>
        <end position="406"/>
    </location>
</feature>
<evidence type="ECO:0000256" key="8">
    <source>
        <dbReference type="ARBA" id="ARBA00023065"/>
    </source>
</evidence>
<feature type="transmembrane region" description="Helical" evidence="12">
    <location>
        <begin position="479"/>
        <end position="502"/>
    </location>
</feature>
<keyword evidence="14" id="KW-1185">Reference proteome</keyword>
<feature type="transmembrane region" description="Helical" evidence="12">
    <location>
        <begin position="325"/>
        <end position="350"/>
    </location>
</feature>
<gene>
    <name evidence="13" type="ORF">AB5I84_04080</name>
</gene>
<keyword evidence="3" id="KW-0813">Transport</keyword>
<protein>
    <submittedName>
        <fullName evidence="13">Sodium/solute symporter</fullName>
    </submittedName>
</protein>
<dbReference type="PANTHER" id="PTHR42985:SF32">
    <property type="entry name" value="SODIUM IODIDE SYMPORTER"/>
    <property type="match status" value="1"/>
</dbReference>